<evidence type="ECO:0000256" key="5">
    <source>
        <dbReference type="ARBA" id="ARBA00023239"/>
    </source>
</evidence>
<dbReference type="InterPro" id="IPR015424">
    <property type="entry name" value="PyrdxlP-dep_Trfase"/>
</dbReference>
<comment type="caution">
    <text evidence="7">The sequence shown here is derived from an EMBL/GenBank/DDBJ whole genome shotgun (WGS) entry which is preliminary data.</text>
</comment>
<dbReference type="SUPFAM" id="SSF55904">
    <property type="entry name" value="Ornithine decarboxylase C-terminal domain"/>
    <property type="match status" value="1"/>
</dbReference>
<dbReference type="Gene3D" id="3.40.640.10">
    <property type="entry name" value="Type I PLP-dependent aspartate aminotransferase-like (Major domain)"/>
    <property type="match status" value="1"/>
</dbReference>
<evidence type="ECO:0000256" key="1">
    <source>
        <dbReference type="ARBA" id="ARBA00001933"/>
    </source>
</evidence>
<evidence type="ECO:0000259" key="6">
    <source>
        <dbReference type="PROSITE" id="PS00703"/>
    </source>
</evidence>
<evidence type="ECO:0000256" key="3">
    <source>
        <dbReference type="ARBA" id="ARBA00022793"/>
    </source>
</evidence>
<keyword evidence="4" id="KW-0663">Pyridoxal phosphate</keyword>
<dbReference type="Gene3D" id="3.90.100.10">
    <property type="entry name" value="Orn/Lys/Arg decarboxylase, C-terminal domain"/>
    <property type="match status" value="1"/>
</dbReference>
<dbReference type="InterPro" id="IPR036633">
    <property type="entry name" value="Prn/Lys/Arg_de-COase_C_sf"/>
</dbReference>
<evidence type="ECO:0000256" key="4">
    <source>
        <dbReference type="ARBA" id="ARBA00022898"/>
    </source>
</evidence>
<keyword evidence="7" id="KW-0808">Transferase</keyword>
<dbReference type="Proteomes" id="UP000550729">
    <property type="component" value="Unassembled WGS sequence"/>
</dbReference>
<dbReference type="PROSITE" id="PS00703">
    <property type="entry name" value="OKR_DC_1"/>
    <property type="match status" value="1"/>
</dbReference>
<dbReference type="Pfam" id="PF01276">
    <property type="entry name" value="OKR_DC_1"/>
    <property type="match status" value="1"/>
</dbReference>
<evidence type="ECO:0000313" key="8">
    <source>
        <dbReference type="Proteomes" id="UP000550729"/>
    </source>
</evidence>
<keyword evidence="8" id="KW-1185">Reference proteome</keyword>
<organism evidence="7 8">
    <name type="scientific">Gordonia asplenii</name>
    <dbReference type="NCBI Taxonomy" id="2725283"/>
    <lineage>
        <taxon>Bacteria</taxon>
        <taxon>Bacillati</taxon>
        <taxon>Actinomycetota</taxon>
        <taxon>Actinomycetes</taxon>
        <taxon>Mycobacteriales</taxon>
        <taxon>Gordoniaceae</taxon>
        <taxon>Gordonia</taxon>
    </lineage>
</organism>
<reference evidence="7 8" key="1">
    <citation type="submission" date="2020-04" db="EMBL/GenBank/DDBJ databases">
        <title>Gordonia sp. nov. TBRC 11910.</title>
        <authorList>
            <person name="Suriyachadkun C."/>
        </authorList>
    </citation>
    <scope>NUCLEOTIDE SEQUENCE [LARGE SCALE GENOMIC DNA]</scope>
    <source>
        <strain evidence="7 8">TBRC 11910</strain>
    </source>
</reference>
<dbReference type="GO" id="GO:0016831">
    <property type="term" value="F:carboxy-lyase activity"/>
    <property type="evidence" value="ECO:0007669"/>
    <property type="project" value="UniProtKB-KW"/>
</dbReference>
<dbReference type="InterPro" id="IPR052357">
    <property type="entry name" value="Orn_Lys_Arg_decarboxylase-I"/>
</dbReference>
<name>A0A848KME8_9ACTN</name>
<keyword evidence="5" id="KW-0456">Lyase</keyword>
<feature type="domain" description="Orn/Lys/Arg decarboxylases family 1 pyridoxal-P attachment site" evidence="6">
    <location>
        <begin position="221"/>
        <end position="235"/>
    </location>
</feature>
<dbReference type="InterPro" id="IPR008286">
    <property type="entry name" value="Prn/Lys/Arg_de-COase_C"/>
</dbReference>
<evidence type="ECO:0000313" key="7">
    <source>
        <dbReference type="EMBL" id="NMO00264.1"/>
    </source>
</evidence>
<dbReference type="RefSeq" id="WP_170192778.1">
    <property type="nucleotide sequence ID" value="NZ_JABBNB010000003.1"/>
</dbReference>
<keyword evidence="3" id="KW-0210">Decarboxylase</keyword>
<dbReference type="InterPro" id="IPR000310">
    <property type="entry name" value="Orn/Lys/Arg_deCO2ase_major_dom"/>
</dbReference>
<dbReference type="SUPFAM" id="SSF53383">
    <property type="entry name" value="PLP-dependent transferases"/>
    <property type="match status" value="1"/>
</dbReference>
<dbReference type="PANTHER" id="PTHR43277:SF4">
    <property type="entry name" value="ARGININE DECARBOXYLASE"/>
    <property type="match status" value="1"/>
</dbReference>
<dbReference type="InterPro" id="IPR015421">
    <property type="entry name" value="PyrdxlP-dep_Trfase_major"/>
</dbReference>
<dbReference type="PANTHER" id="PTHR43277">
    <property type="entry name" value="ARGININE DECARBOXYLASE"/>
    <property type="match status" value="1"/>
</dbReference>
<sequence length="494" mass="51265">MTSITPYANAVRRFAARDLQRLNVPGHSADPAAAPLLVDFFGAEVLRCDISPLLDGIDKGESNPLEEARVAAARAWGARRTWFLTNGASEANRMAALALSAFRSPDGIVVAQRSAHSSFFDGIILGGLDPRFVQPNIDEKHGINHGVTPAAMREALAAGDAKAAYVISPSYFGAVADVEGIAEVCHEAGVPLVVDAAWAAHFGFHPDLPANPLALGADLVVSSTHKMGGSLTQSAMLHLGEGEFAEELEPLIDRAFMFTQSTSASSLLLASLDLARASLEDGYERIATSLAAAEELRAAVRATGCFPIVSDGFDEFDDIVAHDPLRVSIDVGAAGLHGHSVREELLRREGIITEISTGSCIVAFVGPGTTPDPARFVAALKGLEPVGELAARGEGGPVALPKPGAAVMRPRDAAFAHTEIVPALDAVGRVSADSLAAYPPGIPNVLPGEVLTAEAITFLRSIAATPGGYVRGAVDGLVDSVRVVVGAPVAGAQH</sequence>
<comment type="cofactor">
    <cofactor evidence="1">
        <name>pyridoxal 5'-phosphate</name>
        <dbReference type="ChEBI" id="CHEBI:597326"/>
    </cofactor>
</comment>
<dbReference type="GO" id="GO:0008483">
    <property type="term" value="F:transaminase activity"/>
    <property type="evidence" value="ECO:0007669"/>
    <property type="project" value="UniProtKB-KW"/>
</dbReference>
<dbReference type="AlphaFoldDB" id="A0A848KME8"/>
<evidence type="ECO:0000256" key="2">
    <source>
        <dbReference type="ARBA" id="ARBA00010671"/>
    </source>
</evidence>
<dbReference type="EMBL" id="JABBNB010000003">
    <property type="protein sequence ID" value="NMO00264.1"/>
    <property type="molecule type" value="Genomic_DNA"/>
</dbReference>
<dbReference type="Pfam" id="PF03711">
    <property type="entry name" value="OKR_DC_1_C"/>
    <property type="match status" value="1"/>
</dbReference>
<accession>A0A848KME8</accession>
<protein>
    <submittedName>
        <fullName evidence="7">Aminotransferase class V-fold PLP-dependent enzyme</fullName>
    </submittedName>
</protein>
<comment type="similarity">
    <text evidence="2">Belongs to the Orn/Lys/Arg decarboxylase class-I family.</text>
</comment>
<gene>
    <name evidence="7" type="ORF">HH308_03440</name>
</gene>
<proteinExistence type="inferred from homology"/>
<keyword evidence="7" id="KW-0032">Aminotransferase</keyword>